<gene>
    <name evidence="2" type="ORF">RND71_040037</name>
</gene>
<feature type="coiled-coil region" evidence="1">
    <location>
        <begin position="73"/>
        <end position="100"/>
    </location>
</feature>
<evidence type="ECO:0000313" key="2">
    <source>
        <dbReference type="EMBL" id="KAK4341536.1"/>
    </source>
</evidence>
<proteinExistence type="predicted"/>
<dbReference type="Proteomes" id="UP001291623">
    <property type="component" value="Unassembled WGS sequence"/>
</dbReference>
<sequence>MENPSHNDVDSLHRKIEELRDIQRSVEDTEVFDFELKKSLEDSTLQFESKVEQILCDASEISFSSDQDLDEFCKYLKNELSTEEAKNAKIEDEIEGLSRGYVEGYSKLVNEIEGISCSLELIESLGLEQGRVLANFACSTPGEDTGNLSSAPVEYKFKILELGSQLEKSKLNLKSLEDLESAFNRFEAIEKIEDAFSGLKIVEFEGNRIRLSLRTFIPNFENLLHDQKIVDVGEPPEQNHELLVELMDETMELKHVEIFPNDVYISEITDTAKSFSATASRQVYSPVGVLENRFSLEWFVRRVQDRVVLCTLRRFLMKSANSARHSFEYVDREEAIIAHMVGGIDAFIKLPQGWPLTSSGLTLMSLKGSSHSSKEISLTLLCKVAEVANSLDTNARQTISGFTDRVEEVLVQQMSAATSS</sequence>
<keyword evidence="1" id="KW-0175">Coiled coil</keyword>
<comment type="caution">
    <text evidence="2">The sequence shown here is derived from an EMBL/GenBank/DDBJ whole genome shotgun (WGS) entry which is preliminary data.</text>
</comment>
<evidence type="ECO:0000313" key="3">
    <source>
        <dbReference type="Proteomes" id="UP001291623"/>
    </source>
</evidence>
<name>A0AAE1QYB6_9SOLA</name>
<dbReference type="EMBL" id="JAVYJV010000022">
    <property type="protein sequence ID" value="KAK4341536.1"/>
    <property type="molecule type" value="Genomic_DNA"/>
</dbReference>
<accession>A0AAE1QYB6</accession>
<organism evidence="2 3">
    <name type="scientific">Anisodus tanguticus</name>
    <dbReference type="NCBI Taxonomy" id="243964"/>
    <lineage>
        <taxon>Eukaryota</taxon>
        <taxon>Viridiplantae</taxon>
        <taxon>Streptophyta</taxon>
        <taxon>Embryophyta</taxon>
        <taxon>Tracheophyta</taxon>
        <taxon>Spermatophyta</taxon>
        <taxon>Magnoliopsida</taxon>
        <taxon>eudicotyledons</taxon>
        <taxon>Gunneridae</taxon>
        <taxon>Pentapetalae</taxon>
        <taxon>asterids</taxon>
        <taxon>lamiids</taxon>
        <taxon>Solanales</taxon>
        <taxon>Solanaceae</taxon>
        <taxon>Solanoideae</taxon>
        <taxon>Hyoscyameae</taxon>
        <taxon>Anisodus</taxon>
    </lineage>
</organism>
<dbReference type="AlphaFoldDB" id="A0AAE1QYB6"/>
<dbReference type="PANTHER" id="PTHR36037:SF1">
    <property type="entry name" value="RNA-DIRECTED DNA POLYMERASE (REVERSE TRANSCRIPTASE)-RELATED FAMILY PROTEIN"/>
    <property type="match status" value="1"/>
</dbReference>
<protein>
    <submittedName>
        <fullName evidence="2">Uncharacterized protein</fullName>
    </submittedName>
</protein>
<dbReference type="PANTHER" id="PTHR36037">
    <property type="entry name" value="RNA-DIRECTED DNA POLYMERASE (REVERSE TRANSCRIPTASE)-RELATED FAMILY PROTEIN"/>
    <property type="match status" value="1"/>
</dbReference>
<reference evidence="2" key="1">
    <citation type="submission" date="2023-12" db="EMBL/GenBank/DDBJ databases">
        <title>Genome assembly of Anisodus tanguticus.</title>
        <authorList>
            <person name="Wang Y.-J."/>
        </authorList>
    </citation>
    <scope>NUCLEOTIDE SEQUENCE</scope>
    <source>
        <strain evidence="2">KB-2021</strain>
        <tissue evidence="2">Leaf</tissue>
    </source>
</reference>
<evidence type="ECO:0000256" key="1">
    <source>
        <dbReference type="SAM" id="Coils"/>
    </source>
</evidence>
<keyword evidence="3" id="KW-1185">Reference proteome</keyword>